<organism evidence="1 2">
    <name type="scientific">Eubacterium oxidoreducens</name>
    <dbReference type="NCBI Taxonomy" id="1732"/>
    <lineage>
        <taxon>Bacteria</taxon>
        <taxon>Bacillati</taxon>
        <taxon>Bacillota</taxon>
        <taxon>Clostridia</taxon>
        <taxon>Eubacteriales</taxon>
        <taxon>Eubacteriaceae</taxon>
        <taxon>Eubacterium</taxon>
    </lineage>
</organism>
<proteinExistence type="predicted"/>
<sequence length="65" mass="7609">MRDGYRGCRCDNCLKRLEPHEAIKIQFKKYTDKGTGEPIHGIYKTFGKMDLCEECFKLEFGEKAM</sequence>
<dbReference type="STRING" id="1732.SAMN02910417_01089"/>
<gene>
    <name evidence="1" type="ORF">SAMN02910417_01089</name>
</gene>
<evidence type="ECO:0000313" key="2">
    <source>
        <dbReference type="Proteomes" id="UP000199228"/>
    </source>
</evidence>
<dbReference type="AlphaFoldDB" id="A0A1G6B2I6"/>
<accession>A0A1G6B2I6</accession>
<reference evidence="1 2" key="1">
    <citation type="submission" date="2016-10" db="EMBL/GenBank/DDBJ databases">
        <authorList>
            <person name="de Groot N.N."/>
        </authorList>
    </citation>
    <scope>NUCLEOTIDE SEQUENCE [LARGE SCALE GENOMIC DNA]</scope>
    <source>
        <strain evidence="1 2">DSM 3217</strain>
    </source>
</reference>
<evidence type="ECO:0000313" key="1">
    <source>
        <dbReference type="EMBL" id="SDB14887.1"/>
    </source>
</evidence>
<name>A0A1G6B2I6_EUBOX</name>
<protein>
    <submittedName>
        <fullName evidence="1">Uncharacterized protein</fullName>
    </submittedName>
</protein>
<dbReference type="EMBL" id="FMXR01000008">
    <property type="protein sequence ID" value="SDB14887.1"/>
    <property type="molecule type" value="Genomic_DNA"/>
</dbReference>
<keyword evidence="2" id="KW-1185">Reference proteome</keyword>
<dbReference type="Proteomes" id="UP000199228">
    <property type="component" value="Unassembled WGS sequence"/>
</dbReference>